<reference evidence="2" key="2">
    <citation type="submission" date="2021-03" db="UniProtKB">
        <authorList>
            <consortium name="EnsemblPlants"/>
        </authorList>
    </citation>
    <scope>IDENTIFICATION</scope>
</reference>
<dbReference type="AlphaFoldDB" id="A0A803NY17"/>
<feature type="region of interest" description="Disordered" evidence="1">
    <location>
        <begin position="1"/>
        <end position="20"/>
    </location>
</feature>
<evidence type="ECO:0000256" key="1">
    <source>
        <dbReference type="SAM" id="MobiDB-lite"/>
    </source>
</evidence>
<evidence type="ECO:0000313" key="2">
    <source>
        <dbReference type="EnsemblPlants" id="cds.evm.model.02.2571"/>
    </source>
</evidence>
<feature type="compositionally biased region" description="Polar residues" evidence="1">
    <location>
        <begin position="1"/>
        <end position="15"/>
    </location>
</feature>
<dbReference type="EnsemblPlants" id="evm.model.02.2571">
    <property type="protein sequence ID" value="cds.evm.model.02.2571"/>
    <property type="gene ID" value="evm.TU.02.2571"/>
</dbReference>
<evidence type="ECO:0000313" key="3">
    <source>
        <dbReference type="Proteomes" id="UP000596661"/>
    </source>
</evidence>
<accession>A0A803NY17</accession>
<reference evidence="2" key="1">
    <citation type="submission" date="2018-11" db="EMBL/GenBank/DDBJ databases">
        <authorList>
            <person name="Grassa J C."/>
        </authorList>
    </citation>
    <scope>NUCLEOTIDE SEQUENCE [LARGE SCALE GENOMIC DNA]</scope>
</reference>
<proteinExistence type="predicted"/>
<name>A0A803NY17_CANSA</name>
<dbReference type="Proteomes" id="UP000596661">
    <property type="component" value="Chromosome 2"/>
</dbReference>
<protein>
    <submittedName>
        <fullName evidence="2">Uncharacterized protein</fullName>
    </submittedName>
</protein>
<keyword evidence="3" id="KW-1185">Reference proteome</keyword>
<dbReference type="Gramene" id="evm.model.02.2571">
    <property type="protein sequence ID" value="cds.evm.model.02.2571"/>
    <property type="gene ID" value="evm.TU.02.2571"/>
</dbReference>
<feature type="region of interest" description="Disordered" evidence="1">
    <location>
        <begin position="70"/>
        <end position="89"/>
    </location>
</feature>
<sequence length="89" mass="9515">MEFVTNGCNMPTTSGGAEGLGTCRAPGISNTNTTIRQFKLATLIPVGRGQASDLFDSPNPFLEPMEANGLSSRKTVQQTIEWRTPKSSP</sequence>
<organism evidence="2 3">
    <name type="scientific">Cannabis sativa</name>
    <name type="common">Hemp</name>
    <name type="synonym">Marijuana</name>
    <dbReference type="NCBI Taxonomy" id="3483"/>
    <lineage>
        <taxon>Eukaryota</taxon>
        <taxon>Viridiplantae</taxon>
        <taxon>Streptophyta</taxon>
        <taxon>Embryophyta</taxon>
        <taxon>Tracheophyta</taxon>
        <taxon>Spermatophyta</taxon>
        <taxon>Magnoliopsida</taxon>
        <taxon>eudicotyledons</taxon>
        <taxon>Gunneridae</taxon>
        <taxon>Pentapetalae</taxon>
        <taxon>rosids</taxon>
        <taxon>fabids</taxon>
        <taxon>Rosales</taxon>
        <taxon>Cannabaceae</taxon>
        <taxon>Cannabis</taxon>
    </lineage>
</organism>
<dbReference type="EMBL" id="UZAU01000235">
    <property type="status" value="NOT_ANNOTATED_CDS"/>
    <property type="molecule type" value="Genomic_DNA"/>
</dbReference>